<name>A0A482V7M6_ASBVE</name>
<dbReference type="Gene3D" id="3.30.160.60">
    <property type="entry name" value="Classic Zinc Finger"/>
    <property type="match status" value="1"/>
</dbReference>
<accession>A0A482V7M6</accession>
<dbReference type="InterPro" id="IPR036236">
    <property type="entry name" value="Znf_C2H2_sf"/>
</dbReference>
<keyword evidence="10" id="KW-1185">Reference proteome</keyword>
<dbReference type="Pfam" id="PF00096">
    <property type="entry name" value="zf-C2H2"/>
    <property type="match status" value="1"/>
</dbReference>
<gene>
    <name evidence="9" type="ORF">BDFB_000081</name>
</gene>
<keyword evidence="6" id="KW-0539">Nucleus</keyword>
<keyword evidence="2" id="KW-0479">Metal-binding</keyword>
<evidence type="ECO:0000256" key="6">
    <source>
        <dbReference type="ARBA" id="ARBA00023242"/>
    </source>
</evidence>
<dbReference type="FunFam" id="3.30.160.60:FF:000100">
    <property type="entry name" value="Zinc finger 45-like"/>
    <property type="match status" value="1"/>
</dbReference>
<dbReference type="InterPro" id="IPR013087">
    <property type="entry name" value="Znf_C2H2_type"/>
</dbReference>
<dbReference type="AlphaFoldDB" id="A0A482V7M6"/>
<evidence type="ECO:0000256" key="5">
    <source>
        <dbReference type="ARBA" id="ARBA00022833"/>
    </source>
</evidence>
<dbReference type="PANTHER" id="PTHR24394">
    <property type="entry name" value="ZINC FINGER PROTEIN"/>
    <property type="match status" value="1"/>
</dbReference>
<feature type="domain" description="C2H2-type" evidence="8">
    <location>
        <begin position="23"/>
        <end position="50"/>
    </location>
</feature>
<keyword evidence="4 7" id="KW-0863">Zinc-finger</keyword>
<comment type="subcellular location">
    <subcellularLocation>
        <location evidence="1">Nucleus</location>
    </subcellularLocation>
</comment>
<dbReference type="GO" id="GO:0000981">
    <property type="term" value="F:DNA-binding transcription factor activity, RNA polymerase II-specific"/>
    <property type="evidence" value="ECO:0007669"/>
    <property type="project" value="TreeGrafter"/>
</dbReference>
<evidence type="ECO:0000256" key="1">
    <source>
        <dbReference type="ARBA" id="ARBA00004123"/>
    </source>
</evidence>
<organism evidence="9 10">
    <name type="scientific">Asbolus verrucosus</name>
    <name type="common">Desert ironclad beetle</name>
    <dbReference type="NCBI Taxonomy" id="1661398"/>
    <lineage>
        <taxon>Eukaryota</taxon>
        <taxon>Metazoa</taxon>
        <taxon>Ecdysozoa</taxon>
        <taxon>Arthropoda</taxon>
        <taxon>Hexapoda</taxon>
        <taxon>Insecta</taxon>
        <taxon>Pterygota</taxon>
        <taxon>Neoptera</taxon>
        <taxon>Endopterygota</taxon>
        <taxon>Coleoptera</taxon>
        <taxon>Polyphaga</taxon>
        <taxon>Cucujiformia</taxon>
        <taxon>Tenebrionidae</taxon>
        <taxon>Pimeliinae</taxon>
        <taxon>Asbolus</taxon>
    </lineage>
</organism>
<evidence type="ECO:0000256" key="4">
    <source>
        <dbReference type="ARBA" id="ARBA00022771"/>
    </source>
</evidence>
<dbReference type="SUPFAM" id="SSF57667">
    <property type="entry name" value="beta-beta-alpha zinc fingers"/>
    <property type="match status" value="1"/>
</dbReference>
<keyword evidence="5" id="KW-0862">Zinc</keyword>
<reference evidence="9 10" key="1">
    <citation type="submission" date="2017-03" db="EMBL/GenBank/DDBJ databases">
        <title>Genome of the blue death feigning beetle - Asbolus verrucosus.</title>
        <authorList>
            <person name="Rider S.D."/>
        </authorList>
    </citation>
    <scope>NUCLEOTIDE SEQUENCE [LARGE SCALE GENOMIC DNA]</scope>
    <source>
        <strain evidence="9">Butters</strain>
        <tissue evidence="9">Head and leg muscle</tissue>
    </source>
</reference>
<evidence type="ECO:0000256" key="2">
    <source>
        <dbReference type="ARBA" id="ARBA00022723"/>
    </source>
</evidence>
<dbReference type="EMBL" id="QDEB01130526">
    <property type="protein sequence ID" value="RZB39188.1"/>
    <property type="molecule type" value="Genomic_DNA"/>
</dbReference>
<dbReference type="SMART" id="SM00355">
    <property type="entry name" value="ZnF_C2H2"/>
    <property type="match status" value="3"/>
</dbReference>
<dbReference type="PANTHER" id="PTHR24394:SF44">
    <property type="entry name" value="ZINC FINGER PROTEIN 271-LIKE"/>
    <property type="match status" value="1"/>
</dbReference>
<evidence type="ECO:0000256" key="3">
    <source>
        <dbReference type="ARBA" id="ARBA00022737"/>
    </source>
</evidence>
<dbReference type="PROSITE" id="PS50157">
    <property type="entry name" value="ZINC_FINGER_C2H2_2"/>
    <property type="match status" value="1"/>
</dbReference>
<evidence type="ECO:0000313" key="9">
    <source>
        <dbReference type="EMBL" id="RZB39188.1"/>
    </source>
</evidence>
<dbReference type="OrthoDB" id="3437960at2759"/>
<proteinExistence type="predicted"/>
<dbReference type="Proteomes" id="UP000292052">
    <property type="component" value="Unassembled WGS sequence"/>
</dbReference>
<protein>
    <recommendedName>
        <fullName evidence="8">C2H2-type domain-containing protein</fullName>
    </recommendedName>
</protein>
<keyword evidence="3" id="KW-0677">Repeat</keyword>
<dbReference type="GO" id="GO:0005634">
    <property type="term" value="C:nucleus"/>
    <property type="evidence" value="ECO:0007669"/>
    <property type="project" value="UniProtKB-SubCell"/>
</dbReference>
<comment type="caution">
    <text evidence="9">The sequence shown here is derived from an EMBL/GenBank/DDBJ whole genome shotgun (WGS) entry which is preliminary data.</text>
</comment>
<dbReference type="PROSITE" id="PS00028">
    <property type="entry name" value="ZINC_FINGER_C2H2_1"/>
    <property type="match status" value="1"/>
</dbReference>
<dbReference type="GO" id="GO:0008270">
    <property type="term" value="F:zinc ion binding"/>
    <property type="evidence" value="ECO:0007669"/>
    <property type="project" value="UniProtKB-KW"/>
</dbReference>
<sequence>MFETIQKEESHQKTLDPYPERAFSCKKCGKSYTLRRNLQRHEKIECQKEKKFVCGICSHRTYYKSDLRVHIFNKHGVQHQRVECGQEKKLRCHICDHKFYYKQELVGHLHIKHNLLPLRKPKF</sequence>
<evidence type="ECO:0000256" key="7">
    <source>
        <dbReference type="PROSITE-ProRule" id="PRU00042"/>
    </source>
</evidence>
<evidence type="ECO:0000313" key="10">
    <source>
        <dbReference type="Proteomes" id="UP000292052"/>
    </source>
</evidence>
<evidence type="ECO:0000259" key="8">
    <source>
        <dbReference type="PROSITE" id="PS50157"/>
    </source>
</evidence>